<dbReference type="Pfam" id="PF04085">
    <property type="entry name" value="MreC"/>
    <property type="match status" value="1"/>
</dbReference>
<gene>
    <name evidence="9" type="ORF">DC094_02615</name>
</gene>
<dbReference type="InterPro" id="IPR055342">
    <property type="entry name" value="MreC_beta-barrel_core"/>
</dbReference>
<evidence type="ECO:0000259" key="8">
    <source>
        <dbReference type="Pfam" id="PF04085"/>
    </source>
</evidence>
<proteinExistence type="inferred from homology"/>
<comment type="similarity">
    <text evidence="1 5">Belongs to the MreC family.</text>
</comment>
<keyword evidence="3 5" id="KW-0133">Cell shape</keyword>
<dbReference type="GO" id="GO:0005886">
    <property type="term" value="C:plasma membrane"/>
    <property type="evidence" value="ECO:0007669"/>
    <property type="project" value="TreeGrafter"/>
</dbReference>
<feature type="transmembrane region" description="Helical" evidence="7">
    <location>
        <begin position="30"/>
        <end position="47"/>
    </location>
</feature>
<comment type="function">
    <text evidence="5">Involved in formation and maintenance of cell shape.</text>
</comment>
<keyword evidence="7" id="KW-0812">Transmembrane</keyword>
<evidence type="ECO:0000313" key="9">
    <source>
        <dbReference type="EMBL" id="PVZ71934.1"/>
    </source>
</evidence>
<evidence type="ECO:0000313" key="10">
    <source>
        <dbReference type="Proteomes" id="UP000244906"/>
    </source>
</evidence>
<reference evidence="9 10" key="1">
    <citation type="submission" date="2018-04" db="EMBL/GenBank/DDBJ databases">
        <title>Thalassorhabdus spongiae gen. nov., sp. nov., isolated from a marine sponge in South-West Iceland.</title>
        <authorList>
            <person name="Knobloch S."/>
            <person name="Daussin A."/>
            <person name="Johannsson R."/>
            <person name="Marteinsson V.T."/>
        </authorList>
    </citation>
    <scope>NUCLEOTIDE SEQUENCE [LARGE SCALE GENOMIC DNA]</scope>
    <source>
        <strain evidence="9 10">Hp12</strain>
    </source>
</reference>
<name>A0A2V1GXX0_9GAMM</name>
<dbReference type="AlphaFoldDB" id="A0A2V1GXX0"/>
<dbReference type="PANTHER" id="PTHR34138">
    <property type="entry name" value="CELL SHAPE-DETERMINING PROTEIN MREC"/>
    <property type="match status" value="1"/>
</dbReference>
<dbReference type="InterPro" id="IPR042177">
    <property type="entry name" value="Cell/Rod_1"/>
</dbReference>
<protein>
    <recommendedName>
        <fullName evidence="2 5">Cell shape-determining protein MreC</fullName>
    </recommendedName>
    <alternativeName>
        <fullName evidence="4 5">Cell shape protein MreC</fullName>
    </alternativeName>
</protein>
<organism evidence="9 10">
    <name type="scientific">Pelagibaculum spongiae</name>
    <dbReference type="NCBI Taxonomy" id="2080658"/>
    <lineage>
        <taxon>Bacteria</taxon>
        <taxon>Pseudomonadati</taxon>
        <taxon>Pseudomonadota</taxon>
        <taxon>Gammaproteobacteria</taxon>
        <taxon>Oceanospirillales</taxon>
        <taxon>Pelagibaculum</taxon>
    </lineage>
</organism>
<sequence length="301" mass="33214">MFLSWQCAWRYLKILRYSVIKLIFTEGPALLLRLIALLMLAIGMMLLDSNFGYLDPVRARIGLLLTPLEQFVALPATVHEWSSDKFVTRYQLQSANERLREEALILRTQNQKIASLESENIRLRQLLKSSQRAGEKVLVAEILTISPDPLIHEVTINKGESEGVYLGQPIVDAYGVMGQVVRVTAYTARALLVTDSNHALPVQVNRNGVRAIAAGSDAGNLLLQYVPQTADIKKGDLLVSSGLGQRFPVGYPVAEVVEVSSSPESPYAKIVATPKADLNRSREVLLVWPGYRDSSGTADES</sequence>
<evidence type="ECO:0000256" key="4">
    <source>
        <dbReference type="ARBA" id="ARBA00032089"/>
    </source>
</evidence>
<keyword evidence="10" id="KW-1185">Reference proteome</keyword>
<dbReference type="Proteomes" id="UP000244906">
    <property type="component" value="Unassembled WGS sequence"/>
</dbReference>
<dbReference type="PANTHER" id="PTHR34138:SF1">
    <property type="entry name" value="CELL SHAPE-DETERMINING PROTEIN MREC"/>
    <property type="match status" value="1"/>
</dbReference>
<feature type="coiled-coil region" evidence="6">
    <location>
        <begin position="106"/>
        <end position="133"/>
    </location>
</feature>
<dbReference type="Gene3D" id="2.40.10.350">
    <property type="entry name" value="Rod shape-determining protein MreC, domain 2"/>
    <property type="match status" value="1"/>
</dbReference>
<dbReference type="PIRSF" id="PIRSF038471">
    <property type="entry name" value="MreC"/>
    <property type="match status" value="1"/>
</dbReference>
<comment type="caution">
    <text evidence="9">The sequence shown here is derived from an EMBL/GenBank/DDBJ whole genome shotgun (WGS) entry which is preliminary data.</text>
</comment>
<evidence type="ECO:0000256" key="5">
    <source>
        <dbReference type="PIRNR" id="PIRNR038471"/>
    </source>
</evidence>
<evidence type="ECO:0000256" key="6">
    <source>
        <dbReference type="SAM" id="Coils"/>
    </source>
</evidence>
<evidence type="ECO:0000256" key="2">
    <source>
        <dbReference type="ARBA" id="ARBA00013855"/>
    </source>
</evidence>
<keyword evidence="7" id="KW-0472">Membrane</keyword>
<evidence type="ECO:0000256" key="3">
    <source>
        <dbReference type="ARBA" id="ARBA00022960"/>
    </source>
</evidence>
<evidence type="ECO:0000256" key="1">
    <source>
        <dbReference type="ARBA" id="ARBA00009369"/>
    </source>
</evidence>
<evidence type="ECO:0000256" key="7">
    <source>
        <dbReference type="SAM" id="Phobius"/>
    </source>
</evidence>
<dbReference type="Gene3D" id="2.40.10.340">
    <property type="entry name" value="Rod shape-determining protein MreC, domain 1"/>
    <property type="match status" value="1"/>
</dbReference>
<feature type="domain" description="Rod shape-determining protein MreC beta-barrel core" evidence="8">
    <location>
        <begin position="143"/>
        <end position="288"/>
    </location>
</feature>
<dbReference type="EMBL" id="QDDL01000001">
    <property type="protein sequence ID" value="PVZ71934.1"/>
    <property type="molecule type" value="Genomic_DNA"/>
</dbReference>
<accession>A0A2V1GXX0</accession>
<dbReference type="NCBIfam" id="TIGR00219">
    <property type="entry name" value="mreC"/>
    <property type="match status" value="1"/>
</dbReference>
<keyword evidence="7" id="KW-1133">Transmembrane helix</keyword>
<dbReference type="InterPro" id="IPR042175">
    <property type="entry name" value="Cell/Rod_MreC_2"/>
</dbReference>
<keyword evidence="6" id="KW-0175">Coiled coil</keyword>
<dbReference type="InterPro" id="IPR007221">
    <property type="entry name" value="MreC"/>
</dbReference>
<dbReference type="GO" id="GO:0008360">
    <property type="term" value="P:regulation of cell shape"/>
    <property type="evidence" value="ECO:0007669"/>
    <property type="project" value="UniProtKB-KW"/>
</dbReference>